<comment type="caution">
    <text evidence="1">The sequence shown here is derived from an EMBL/GenBank/DDBJ whole genome shotgun (WGS) entry which is preliminary data.</text>
</comment>
<organism evidence="1 2">
    <name type="scientific">Diversispora eburnea</name>
    <dbReference type="NCBI Taxonomy" id="1213867"/>
    <lineage>
        <taxon>Eukaryota</taxon>
        <taxon>Fungi</taxon>
        <taxon>Fungi incertae sedis</taxon>
        <taxon>Mucoromycota</taxon>
        <taxon>Glomeromycotina</taxon>
        <taxon>Glomeromycetes</taxon>
        <taxon>Diversisporales</taxon>
        <taxon>Diversisporaceae</taxon>
        <taxon>Diversispora</taxon>
    </lineage>
</organism>
<keyword evidence="2" id="KW-1185">Reference proteome</keyword>
<dbReference type="PANTHER" id="PTHR13618">
    <property type="entry name" value="LEUCINE ZIPPER CONTAINING TRANSCRIPTION FACTOR LZF1"/>
    <property type="match status" value="1"/>
</dbReference>
<protein>
    <submittedName>
        <fullName evidence="1">10519_t:CDS:1</fullName>
    </submittedName>
</protein>
<name>A0A9N9CLM4_9GLOM</name>
<dbReference type="InterPro" id="IPR028241">
    <property type="entry name" value="RAVE2/Rogdi"/>
</dbReference>
<dbReference type="PANTHER" id="PTHR13618:SF1">
    <property type="entry name" value="PROTEIN ROGDI HOMOLOG"/>
    <property type="match status" value="1"/>
</dbReference>
<dbReference type="Proteomes" id="UP000789706">
    <property type="component" value="Unassembled WGS sequence"/>
</dbReference>
<feature type="non-terminal residue" evidence="1">
    <location>
        <position position="177"/>
    </location>
</feature>
<sequence>SDALKGYITLDGSDIIKGELQVKLPNYNPLDILKYSNKVYTKESALELLETVFKYLSSSRSVLNYANQEKLFPYKICDPQMFSSNLPEDLVIQFHVEGSYIVNSIYALQFHKSSPKNGILGTSKQPPPKVYQYKDKYAYVLDEVFVKSLDPKLAEVMECLNRLERDCLGWKGKIELF</sequence>
<evidence type="ECO:0000313" key="1">
    <source>
        <dbReference type="EMBL" id="CAG8605749.1"/>
    </source>
</evidence>
<dbReference type="Pfam" id="PF10259">
    <property type="entry name" value="Rogdi_lz"/>
    <property type="match status" value="1"/>
</dbReference>
<dbReference type="EMBL" id="CAJVPK010002077">
    <property type="protein sequence ID" value="CAG8605749.1"/>
    <property type="molecule type" value="Genomic_DNA"/>
</dbReference>
<accession>A0A9N9CLM4</accession>
<proteinExistence type="predicted"/>
<evidence type="ECO:0000313" key="2">
    <source>
        <dbReference type="Proteomes" id="UP000789706"/>
    </source>
</evidence>
<reference evidence="1" key="1">
    <citation type="submission" date="2021-06" db="EMBL/GenBank/DDBJ databases">
        <authorList>
            <person name="Kallberg Y."/>
            <person name="Tangrot J."/>
            <person name="Rosling A."/>
        </authorList>
    </citation>
    <scope>NUCLEOTIDE SEQUENCE</scope>
    <source>
        <strain evidence="1">AZ414A</strain>
    </source>
</reference>
<dbReference type="AlphaFoldDB" id="A0A9N9CLM4"/>
<gene>
    <name evidence="1" type="ORF">DEBURN_LOCUS9740</name>
</gene>
<dbReference type="OrthoDB" id="66510at2759"/>
<dbReference type="GO" id="GO:0043291">
    <property type="term" value="C:RAVE complex"/>
    <property type="evidence" value="ECO:0007669"/>
    <property type="project" value="TreeGrafter"/>
</dbReference>